<feature type="domain" description="Transcription factor IIIC subunit 5 HTH" evidence="5">
    <location>
        <begin position="172"/>
        <end position="260"/>
    </location>
</feature>
<sequence length="265" mass="30390">MEEETTKAKMSENAGVPAPVPGTVAVLPLRQDCRLVSVEYPGYVTNVDKMLETLGGEQAVSKTYADPSRRIELNYRPRDPYCHPLCANRFPSTSVLLRVQKRSRKRSGADARFHMEVLGVIGTCYKFQGMGDFQYLAVHTEADGMQTSLYDKILLRKPEKKEFFDKEVPLYIPPPIFSRLDNPVDYYYRPEVQHREGYVPQTVSHENLIGLSRARRPHNAIFIAFEEKEVPSKPLEAAVQNWKRLCIHPSDSKMEREMKEIQGDQ</sequence>
<keyword evidence="2" id="KW-0238">DNA-binding</keyword>
<dbReference type="GO" id="GO:0005634">
    <property type="term" value="C:nucleus"/>
    <property type="evidence" value="ECO:0007669"/>
    <property type="project" value="UniProtKB-SubCell"/>
</dbReference>
<gene>
    <name evidence="7" type="ORF">SKAU_G00281360</name>
</gene>
<dbReference type="FunFam" id="3.30.200.160:FF:000002">
    <property type="entry name" value="Transcription factor IIIC, subunit 5"/>
    <property type="match status" value="1"/>
</dbReference>
<evidence type="ECO:0000256" key="1">
    <source>
        <dbReference type="ARBA" id="ARBA00004123"/>
    </source>
</evidence>
<dbReference type="Gene3D" id="3.30.200.160">
    <property type="entry name" value="TFIIIC, subcomplex tauA, subunit Sfc1, barrel domain"/>
    <property type="match status" value="1"/>
</dbReference>
<feature type="domain" description="Transcription factor IIIC subunit Tfc1/Sfc1 triple barrel" evidence="6">
    <location>
        <begin position="36"/>
        <end position="136"/>
    </location>
</feature>
<dbReference type="InterPro" id="IPR019136">
    <property type="entry name" value="TF_IIIC_su-5_HTH"/>
</dbReference>
<evidence type="ECO:0000256" key="2">
    <source>
        <dbReference type="ARBA" id="ARBA00023125"/>
    </source>
</evidence>
<dbReference type="InterPro" id="IPR041499">
    <property type="entry name" value="Tfc1/Sfc1_N"/>
</dbReference>
<dbReference type="InterPro" id="IPR042536">
    <property type="entry name" value="TFIIIC_tauA_Sfc1"/>
</dbReference>
<protein>
    <recommendedName>
        <fullName evidence="9">General transcription factor IIIC subunit 5</fullName>
    </recommendedName>
</protein>
<keyword evidence="4" id="KW-0539">Nucleus</keyword>
<evidence type="ECO:0008006" key="9">
    <source>
        <dbReference type="Google" id="ProtNLM"/>
    </source>
</evidence>
<evidence type="ECO:0000313" key="7">
    <source>
        <dbReference type="EMBL" id="KAJ8346735.1"/>
    </source>
</evidence>
<reference evidence="7" key="1">
    <citation type="journal article" date="2023" name="Science">
        <title>Genome structures resolve the early diversification of teleost fishes.</title>
        <authorList>
            <person name="Parey E."/>
            <person name="Louis A."/>
            <person name="Montfort J."/>
            <person name="Bouchez O."/>
            <person name="Roques C."/>
            <person name="Iampietro C."/>
            <person name="Lluch J."/>
            <person name="Castinel A."/>
            <person name="Donnadieu C."/>
            <person name="Desvignes T."/>
            <person name="Floi Bucao C."/>
            <person name="Jouanno E."/>
            <person name="Wen M."/>
            <person name="Mejri S."/>
            <person name="Dirks R."/>
            <person name="Jansen H."/>
            <person name="Henkel C."/>
            <person name="Chen W.J."/>
            <person name="Zahm M."/>
            <person name="Cabau C."/>
            <person name="Klopp C."/>
            <person name="Thompson A.W."/>
            <person name="Robinson-Rechavi M."/>
            <person name="Braasch I."/>
            <person name="Lecointre G."/>
            <person name="Bobe J."/>
            <person name="Postlethwait J.H."/>
            <person name="Berthelot C."/>
            <person name="Roest Crollius H."/>
            <person name="Guiguen Y."/>
        </authorList>
    </citation>
    <scope>NUCLEOTIDE SEQUENCE</scope>
    <source>
        <strain evidence="7">WJC10195</strain>
    </source>
</reference>
<dbReference type="PANTHER" id="PTHR13230:SF5">
    <property type="entry name" value="GENERAL TRANSCRIPTION FACTOR 3C POLYPEPTIDE 5"/>
    <property type="match status" value="1"/>
</dbReference>
<dbReference type="InterPro" id="IPR040454">
    <property type="entry name" value="TF_IIIC_Tfc1/Sfc1"/>
</dbReference>
<accession>A0A9Q1INZ9</accession>
<dbReference type="GO" id="GO:0001002">
    <property type="term" value="F:RNA polymerase III type 1 promoter sequence-specific DNA binding"/>
    <property type="evidence" value="ECO:0007669"/>
    <property type="project" value="TreeGrafter"/>
</dbReference>
<dbReference type="OrthoDB" id="5598268at2759"/>
<organism evidence="7 8">
    <name type="scientific">Synaphobranchus kaupii</name>
    <name type="common">Kaup's arrowtooth eel</name>
    <dbReference type="NCBI Taxonomy" id="118154"/>
    <lineage>
        <taxon>Eukaryota</taxon>
        <taxon>Metazoa</taxon>
        <taxon>Chordata</taxon>
        <taxon>Craniata</taxon>
        <taxon>Vertebrata</taxon>
        <taxon>Euteleostomi</taxon>
        <taxon>Actinopterygii</taxon>
        <taxon>Neopterygii</taxon>
        <taxon>Teleostei</taxon>
        <taxon>Anguilliformes</taxon>
        <taxon>Synaphobranchidae</taxon>
        <taxon>Synaphobranchus</taxon>
    </lineage>
</organism>
<keyword evidence="8" id="KW-1185">Reference proteome</keyword>
<comment type="subcellular location">
    <subcellularLocation>
        <location evidence="1">Nucleus</location>
    </subcellularLocation>
</comment>
<dbReference type="Pfam" id="PF09734">
    <property type="entry name" value="Tau95"/>
    <property type="match status" value="1"/>
</dbReference>
<dbReference type="GO" id="GO:0000127">
    <property type="term" value="C:transcription factor TFIIIC complex"/>
    <property type="evidence" value="ECO:0007669"/>
    <property type="project" value="InterPro"/>
</dbReference>
<dbReference type="AlphaFoldDB" id="A0A9Q1INZ9"/>
<name>A0A9Q1INZ9_SYNKA</name>
<keyword evidence="3" id="KW-0804">Transcription</keyword>
<evidence type="ECO:0000259" key="5">
    <source>
        <dbReference type="Pfam" id="PF09734"/>
    </source>
</evidence>
<dbReference type="PANTHER" id="PTHR13230">
    <property type="entry name" value="GENERAL TRANSCRIPTION FACTOR IIIC, POLYPEPTIDE 5"/>
    <property type="match status" value="1"/>
</dbReference>
<evidence type="ECO:0000259" key="6">
    <source>
        <dbReference type="Pfam" id="PF17682"/>
    </source>
</evidence>
<evidence type="ECO:0000256" key="3">
    <source>
        <dbReference type="ARBA" id="ARBA00023163"/>
    </source>
</evidence>
<dbReference type="EMBL" id="JAINUF010000011">
    <property type="protein sequence ID" value="KAJ8346735.1"/>
    <property type="molecule type" value="Genomic_DNA"/>
</dbReference>
<dbReference type="GO" id="GO:0001003">
    <property type="term" value="F:RNA polymerase III type 2 promoter sequence-specific DNA binding"/>
    <property type="evidence" value="ECO:0007669"/>
    <property type="project" value="TreeGrafter"/>
</dbReference>
<dbReference type="GO" id="GO:0006384">
    <property type="term" value="P:transcription initiation at RNA polymerase III promoter"/>
    <property type="evidence" value="ECO:0007669"/>
    <property type="project" value="InterPro"/>
</dbReference>
<dbReference type="Pfam" id="PF17682">
    <property type="entry name" value="Tau95_N"/>
    <property type="match status" value="1"/>
</dbReference>
<comment type="caution">
    <text evidence="7">The sequence shown here is derived from an EMBL/GenBank/DDBJ whole genome shotgun (WGS) entry which is preliminary data.</text>
</comment>
<evidence type="ECO:0000313" key="8">
    <source>
        <dbReference type="Proteomes" id="UP001152622"/>
    </source>
</evidence>
<evidence type="ECO:0000256" key="4">
    <source>
        <dbReference type="ARBA" id="ARBA00023242"/>
    </source>
</evidence>
<dbReference type="Proteomes" id="UP001152622">
    <property type="component" value="Chromosome 11"/>
</dbReference>
<proteinExistence type="predicted"/>